<dbReference type="EMBL" id="JAJEQR010000082">
    <property type="protein sequence ID" value="MCC2232638.1"/>
    <property type="molecule type" value="Genomic_DNA"/>
</dbReference>
<dbReference type="Pfam" id="PF12833">
    <property type="entry name" value="HTH_18"/>
    <property type="match status" value="1"/>
</dbReference>
<dbReference type="InterPro" id="IPR009057">
    <property type="entry name" value="Homeodomain-like_sf"/>
</dbReference>
<dbReference type="PANTHER" id="PTHR43280:SF17">
    <property type="entry name" value="ARAC-TYPE DNA-BINDING DOMAIN-CONTAINING PROTEIN"/>
    <property type="match status" value="1"/>
</dbReference>
<comment type="caution">
    <text evidence="5">The sequence shown here is derived from an EMBL/GenBank/DDBJ whole genome shotgun (WGS) entry which is preliminary data.</text>
</comment>
<reference evidence="5" key="1">
    <citation type="submission" date="2021-10" db="EMBL/GenBank/DDBJ databases">
        <title>Anaerobic single-cell dispensing facilitates the cultivation of human gut bacteria.</title>
        <authorList>
            <person name="Afrizal A."/>
        </authorList>
    </citation>
    <scope>NUCLEOTIDE SEQUENCE</scope>
    <source>
        <strain evidence="5">CLA-AA-H215</strain>
    </source>
</reference>
<keyword evidence="6" id="KW-1185">Reference proteome</keyword>
<evidence type="ECO:0000259" key="4">
    <source>
        <dbReference type="PROSITE" id="PS01124"/>
    </source>
</evidence>
<dbReference type="SUPFAM" id="SSF46689">
    <property type="entry name" value="Homeodomain-like"/>
    <property type="match status" value="1"/>
</dbReference>
<evidence type="ECO:0000313" key="5">
    <source>
        <dbReference type="EMBL" id="MCC2232638.1"/>
    </source>
</evidence>
<keyword evidence="3" id="KW-0804">Transcription</keyword>
<feature type="domain" description="HTH araC/xylS-type" evidence="4">
    <location>
        <begin position="1"/>
        <end position="88"/>
    </location>
</feature>
<dbReference type="SMART" id="SM00342">
    <property type="entry name" value="HTH_ARAC"/>
    <property type="match status" value="1"/>
</dbReference>
<dbReference type="InterPro" id="IPR018062">
    <property type="entry name" value="HTH_AraC-typ_CS"/>
</dbReference>
<keyword evidence="2" id="KW-0238">DNA-binding</keyword>
<evidence type="ECO:0000256" key="2">
    <source>
        <dbReference type="ARBA" id="ARBA00023125"/>
    </source>
</evidence>
<dbReference type="GO" id="GO:0003700">
    <property type="term" value="F:DNA-binding transcription factor activity"/>
    <property type="evidence" value="ECO:0007669"/>
    <property type="project" value="InterPro"/>
</dbReference>
<gene>
    <name evidence="5" type="ORF">LKD81_16850</name>
</gene>
<dbReference type="PROSITE" id="PS01124">
    <property type="entry name" value="HTH_ARAC_FAMILY_2"/>
    <property type="match status" value="1"/>
</dbReference>
<dbReference type="AlphaFoldDB" id="A0AAE3EDQ5"/>
<dbReference type="InterPro" id="IPR018060">
    <property type="entry name" value="HTH_AraC"/>
</dbReference>
<evidence type="ECO:0000256" key="1">
    <source>
        <dbReference type="ARBA" id="ARBA00023015"/>
    </source>
</evidence>
<dbReference type="Proteomes" id="UP001198182">
    <property type="component" value="Unassembled WGS sequence"/>
</dbReference>
<evidence type="ECO:0000313" key="6">
    <source>
        <dbReference type="Proteomes" id="UP001198182"/>
    </source>
</evidence>
<keyword evidence="1" id="KW-0805">Transcription regulation</keyword>
<protein>
    <submittedName>
        <fullName evidence="5">AraC family transcriptional regulator</fullName>
    </submittedName>
</protein>
<dbReference type="Gene3D" id="1.10.10.60">
    <property type="entry name" value="Homeodomain-like"/>
    <property type="match status" value="2"/>
</dbReference>
<dbReference type="RefSeq" id="WP_308455035.1">
    <property type="nucleotide sequence ID" value="NZ_JAJEQR010000082.1"/>
</dbReference>
<sequence>MEPLTLSLLSRHFFISPDYLSHIVKKEYGFSPIEYLLNRRIGESIRLLMSTNFNIKTISEMVGYPNIHHYSTAFKKKVGTSPSFYRKSLIMHSTPQKGDGKML</sequence>
<dbReference type="GO" id="GO:0043565">
    <property type="term" value="F:sequence-specific DNA binding"/>
    <property type="evidence" value="ECO:0007669"/>
    <property type="project" value="InterPro"/>
</dbReference>
<evidence type="ECO:0000256" key="3">
    <source>
        <dbReference type="ARBA" id="ARBA00023163"/>
    </source>
</evidence>
<accession>A0AAE3EDQ5</accession>
<name>A0AAE3EDQ5_9FIRM</name>
<organism evidence="5 6">
    <name type="scientific">Hominifimenecus microfluidus</name>
    <dbReference type="NCBI Taxonomy" id="2885348"/>
    <lineage>
        <taxon>Bacteria</taxon>
        <taxon>Bacillati</taxon>
        <taxon>Bacillota</taxon>
        <taxon>Clostridia</taxon>
        <taxon>Lachnospirales</taxon>
        <taxon>Lachnospiraceae</taxon>
        <taxon>Hominifimenecus</taxon>
    </lineage>
</organism>
<dbReference type="PROSITE" id="PS00041">
    <property type="entry name" value="HTH_ARAC_FAMILY_1"/>
    <property type="match status" value="1"/>
</dbReference>
<proteinExistence type="predicted"/>
<dbReference type="PANTHER" id="PTHR43280">
    <property type="entry name" value="ARAC-FAMILY TRANSCRIPTIONAL REGULATOR"/>
    <property type="match status" value="1"/>
</dbReference>